<keyword evidence="13 17" id="KW-1015">Disulfide bond</keyword>
<feature type="binding site" evidence="17">
    <location>
        <position position="28"/>
    </location>
    <ligand>
        <name>[4Fe-4S] cluster</name>
        <dbReference type="ChEBI" id="CHEBI:49883"/>
    </ligand>
</feature>
<evidence type="ECO:0000256" key="6">
    <source>
        <dbReference type="ARBA" id="ARBA00022485"/>
    </source>
</evidence>
<feature type="binding site" evidence="17">
    <location>
        <position position="110"/>
    </location>
    <ligand>
        <name>[4Fe-4S] cluster</name>
        <dbReference type="ChEBI" id="CHEBI:49883"/>
    </ligand>
</feature>
<evidence type="ECO:0000256" key="3">
    <source>
        <dbReference type="ARBA" id="ARBA00008207"/>
    </source>
</evidence>
<keyword evidence="6 17" id="KW-0004">4Fe-4S</keyword>
<reference evidence="18" key="1">
    <citation type="journal article" date="2021" name="PeerJ">
        <title>Extensive microbial diversity within the chicken gut microbiome revealed by metagenomics and culture.</title>
        <authorList>
            <person name="Gilroy R."/>
            <person name="Ravi A."/>
            <person name="Getino M."/>
            <person name="Pursley I."/>
            <person name="Horton D.L."/>
            <person name="Alikhan N.F."/>
            <person name="Baker D."/>
            <person name="Gharbi K."/>
            <person name="Hall N."/>
            <person name="Watson M."/>
            <person name="Adriaenssens E.M."/>
            <person name="Foster-Nyarko E."/>
            <person name="Jarju S."/>
            <person name="Secka A."/>
            <person name="Antonio M."/>
            <person name="Oren A."/>
            <person name="Chaudhuri R.R."/>
            <person name="La Ragione R."/>
            <person name="Hildebrand F."/>
            <person name="Pallen M.J."/>
        </authorList>
    </citation>
    <scope>NUCLEOTIDE SEQUENCE</scope>
    <source>
        <strain evidence="18">ChiBcec8-14828</strain>
    </source>
</reference>
<keyword evidence="8 17" id="KW-0479">Metal-binding</keyword>
<accession>A0A9D2M0S8</accession>
<dbReference type="GO" id="GO:0046872">
    <property type="term" value="F:metal ion binding"/>
    <property type="evidence" value="ECO:0007669"/>
    <property type="project" value="UniProtKB-KW"/>
</dbReference>
<sequence>MKQNFQLEMEKLIDSLNGERKTLLLHSCCAPCSSYVLETLCRHFDITVDYYNPNIDTAEEYEMRAKEQCRFACQASLAFPVKVHVEPYRPSEFYEAVRGLEHIPEGGERCFACYRLRLEQAAKLCRDGKFDYFCTTLSISPHKNAQKLNEIGMEMAEKYGVKWLFSDFKKKNGFRRSTELSETYQMYRQDYCGCVFSRQERLAALKSTCTVCEAPAQSKPES</sequence>
<evidence type="ECO:0000256" key="17">
    <source>
        <dbReference type="HAMAP-Rule" id="MF_02089"/>
    </source>
</evidence>
<dbReference type="HAMAP" id="MF_02089">
    <property type="entry name" value="QueH"/>
    <property type="match status" value="1"/>
</dbReference>
<dbReference type="EC" id="1.17.99.6" evidence="4 17"/>
<reference evidence="18" key="2">
    <citation type="submission" date="2021-04" db="EMBL/GenBank/DDBJ databases">
        <authorList>
            <person name="Gilroy R."/>
        </authorList>
    </citation>
    <scope>NUCLEOTIDE SEQUENCE</scope>
    <source>
        <strain evidence="18">ChiBcec8-14828</strain>
    </source>
</reference>
<dbReference type="InterPro" id="IPR003828">
    <property type="entry name" value="QueH"/>
</dbReference>
<evidence type="ECO:0000313" key="18">
    <source>
        <dbReference type="EMBL" id="HJB39360.1"/>
    </source>
</evidence>
<dbReference type="GO" id="GO:0051539">
    <property type="term" value="F:4 iron, 4 sulfur cluster binding"/>
    <property type="evidence" value="ECO:0007669"/>
    <property type="project" value="UniProtKB-UniRule"/>
</dbReference>
<gene>
    <name evidence="17" type="primary">queH</name>
    <name evidence="18" type="ORF">H9943_03070</name>
</gene>
<proteinExistence type="inferred from homology"/>
<evidence type="ECO:0000256" key="9">
    <source>
        <dbReference type="ARBA" id="ARBA00022785"/>
    </source>
</evidence>
<feature type="disulfide bond" description="Redox-active" evidence="17">
    <location>
        <begin position="192"/>
        <end position="194"/>
    </location>
</feature>
<protein>
    <recommendedName>
        <fullName evidence="5 17">Epoxyqueuosine reductase QueH</fullName>
        <ecNumber evidence="4 17">1.17.99.6</ecNumber>
    </recommendedName>
    <alternativeName>
        <fullName evidence="15 17">Queuosine biosynthesis protein QueH</fullName>
    </alternativeName>
</protein>
<comment type="function">
    <text evidence="1 17">Catalyzes the conversion of epoxyqueuosine (oQ) to queuosine (Q), which is a hypermodified base found in the wobble positions of tRNA(Asp), tRNA(Asn), tRNA(His) and tRNA(Tyr).</text>
</comment>
<evidence type="ECO:0000256" key="1">
    <source>
        <dbReference type="ARBA" id="ARBA00002268"/>
    </source>
</evidence>
<evidence type="ECO:0000256" key="2">
    <source>
        <dbReference type="ARBA" id="ARBA00004691"/>
    </source>
</evidence>
<dbReference type="AlphaFoldDB" id="A0A9D2M0S8"/>
<evidence type="ECO:0000256" key="14">
    <source>
        <dbReference type="ARBA" id="ARBA00023284"/>
    </source>
</evidence>
<keyword evidence="11 17" id="KW-0408">Iron</keyword>
<dbReference type="GO" id="GO:0052693">
    <property type="term" value="F:epoxyqueuosine reductase activity"/>
    <property type="evidence" value="ECO:0007669"/>
    <property type="project" value="UniProtKB-UniRule"/>
</dbReference>
<organism evidence="18 19">
    <name type="scientific">Candidatus Ruthenibacterium avium</name>
    <dbReference type="NCBI Taxonomy" id="2838751"/>
    <lineage>
        <taxon>Bacteria</taxon>
        <taxon>Bacillati</taxon>
        <taxon>Bacillota</taxon>
        <taxon>Clostridia</taxon>
        <taxon>Eubacteriales</taxon>
        <taxon>Oscillospiraceae</taxon>
        <taxon>Ruthenibacterium</taxon>
    </lineage>
</organism>
<name>A0A9D2M0S8_9FIRM</name>
<feature type="binding site" evidence="17">
    <location>
        <position position="113"/>
    </location>
    <ligand>
        <name>[4Fe-4S] cluster</name>
        <dbReference type="ChEBI" id="CHEBI:49883"/>
    </ligand>
</feature>
<evidence type="ECO:0000256" key="7">
    <source>
        <dbReference type="ARBA" id="ARBA00022694"/>
    </source>
</evidence>
<keyword evidence="9 17" id="KW-0671">Queuosine biosynthesis</keyword>
<dbReference type="PANTHER" id="PTHR36701">
    <property type="entry name" value="EPOXYQUEUOSINE REDUCTASE QUEH"/>
    <property type="match status" value="1"/>
</dbReference>
<evidence type="ECO:0000256" key="12">
    <source>
        <dbReference type="ARBA" id="ARBA00023014"/>
    </source>
</evidence>
<evidence type="ECO:0000256" key="10">
    <source>
        <dbReference type="ARBA" id="ARBA00023002"/>
    </source>
</evidence>
<feature type="binding site" evidence="17">
    <location>
        <position position="29"/>
    </location>
    <ligand>
        <name>[4Fe-4S] cluster</name>
        <dbReference type="ChEBI" id="CHEBI:49883"/>
    </ligand>
</feature>
<evidence type="ECO:0000256" key="13">
    <source>
        <dbReference type="ARBA" id="ARBA00023157"/>
    </source>
</evidence>
<keyword evidence="7 17" id="KW-0819">tRNA processing</keyword>
<dbReference type="Pfam" id="PF02677">
    <property type="entry name" value="QueH"/>
    <property type="match status" value="1"/>
</dbReference>
<comment type="catalytic activity">
    <reaction evidence="16 17">
        <text>epoxyqueuosine(34) in tRNA + AH2 = queuosine(34) in tRNA + A + H2O</text>
        <dbReference type="Rhea" id="RHEA:32159"/>
        <dbReference type="Rhea" id="RHEA-COMP:18571"/>
        <dbReference type="Rhea" id="RHEA-COMP:18582"/>
        <dbReference type="ChEBI" id="CHEBI:13193"/>
        <dbReference type="ChEBI" id="CHEBI:15377"/>
        <dbReference type="ChEBI" id="CHEBI:17499"/>
        <dbReference type="ChEBI" id="CHEBI:194431"/>
        <dbReference type="ChEBI" id="CHEBI:194443"/>
        <dbReference type="EC" id="1.17.99.6"/>
    </reaction>
</comment>
<dbReference type="EMBL" id="DWYA01000030">
    <property type="protein sequence ID" value="HJB39360.1"/>
    <property type="molecule type" value="Genomic_DNA"/>
</dbReference>
<evidence type="ECO:0000256" key="4">
    <source>
        <dbReference type="ARBA" id="ARBA00012622"/>
    </source>
</evidence>
<evidence type="ECO:0000256" key="11">
    <source>
        <dbReference type="ARBA" id="ARBA00023004"/>
    </source>
</evidence>
<keyword evidence="10 17" id="KW-0560">Oxidoreductase</keyword>
<evidence type="ECO:0000313" key="19">
    <source>
        <dbReference type="Proteomes" id="UP000824209"/>
    </source>
</evidence>
<comment type="similarity">
    <text evidence="3 17">Belongs to the QueH family.</text>
</comment>
<evidence type="ECO:0000256" key="16">
    <source>
        <dbReference type="ARBA" id="ARBA00047415"/>
    </source>
</evidence>
<dbReference type="Proteomes" id="UP000824209">
    <property type="component" value="Unassembled WGS sequence"/>
</dbReference>
<dbReference type="GO" id="GO:0008616">
    <property type="term" value="P:tRNA queuosine(34) biosynthetic process"/>
    <property type="evidence" value="ECO:0007669"/>
    <property type="project" value="UniProtKB-UniRule"/>
</dbReference>
<comment type="pathway">
    <text evidence="2 17">tRNA modification; tRNA-queuosine biosynthesis.</text>
</comment>
<dbReference type="PANTHER" id="PTHR36701:SF1">
    <property type="entry name" value="EPOXYQUEUOSINE REDUCTASE QUEH"/>
    <property type="match status" value="1"/>
</dbReference>
<keyword evidence="14 17" id="KW-0676">Redox-active center</keyword>
<evidence type="ECO:0000256" key="5">
    <source>
        <dbReference type="ARBA" id="ARBA00016895"/>
    </source>
</evidence>
<evidence type="ECO:0000256" key="15">
    <source>
        <dbReference type="ARBA" id="ARBA00031446"/>
    </source>
</evidence>
<evidence type="ECO:0000256" key="8">
    <source>
        <dbReference type="ARBA" id="ARBA00022723"/>
    </source>
</evidence>
<comment type="caution">
    <text evidence="18">The sequence shown here is derived from an EMBL/GenBank/DDBJ whole genome shotgun (WGS) entry which is preliminary data.</text>
</comment>
<keyword evidence="12 17" id="KW-0411">Iron-sulfur</keyword>